<proteinExistence type="predicted"/>
<reference evidence="2 3" key="1">
    <citation type="journal article" date="2016" name="Nat. Commun.">
        <title>Thousands of microbial genomes shed light on interconnected biogeochemical processes in an aquifer system.</title>
        <authorList>
            <person name="Anantharaman K."/>
            <person name="Brown C.T."/>
            <person name="Hug L.A."/>
            <person name="Sharon I."/>
            <person name="Castelle C.J."/>
            <person name="Probst A.J."/>
            <person name="Thomas B.C."/>
            <person name="Singh A."/>
            <person name="Wilkins M.J."/>
            <person name="Karaoz U."/>
            <person name="Brodie E.L."/>
            <person name="Williams K.H."/>
            <person name="Hubbard S.S."/>
            <person name="Banfield J.F."/>
        </authorList>
    </citation>
    <scope>NUCLEOTIDE SEQUENCE [LARGE SCALE GENOMIC DNA]</scope>
</reference>
<sequence length="75" mass="7896">MSRKINFATILIFFGFLSFVSKVSAATYYVDCDVAVSGNGSSWAQAFKTIAAGKNAATQSGDIVEISGGTYNESI</sequence>
<dbReference type="SUPFAM" id="SSF51126">
    <property type="entry name" value="Pectin lyase-like"/>
    <property type="match status" value="1"/>
</dbReference>
<organism evidence="2 3">
    <name type="scientific">Candidatus Falkowbacteria bacterium RBG_13_39_14</name>
    <dbReference type="NCBI Taxonomy" id="1797985"/>
    <lineage>
        <taxon>Bacteria</taxon>
        <taxon>Candidatus Falkowiibacteriota</taxon>
    </lineage>
</organism>
<dbReference type="InterPro" id="IPR012334">
    <property type="entry name" value="Pectin_lyas_fold"/>
</dbReference>
<accession>A0A1F5S7C5</accession>
<keyword evidence="1" id="KW-0732">Signal</keyword>
<evidence type="ECO:0000256" key="1">
    <source>
        <dbReference type="SAM" id="SignalP"/>
    </source>
</evidence>
<evidence type="ECO:0000313" key="2">
    <source>
        <dbReference type="EMBL" id="OGF22638.1"/>
    </source>
</evidence>
<dbReference type="Proteomes" id="UP000178323">
    <property type="component" value="Unassembled WGS sequence"/>
</dbReference>
<feature type="chain" id="PRO_5009521147" description="DUF1565 domain-containing protein" evidence="1">
    <location>
        <begin position="26"/>
        <end position="75"/>
    </location>
</feature>
<comment type="caution">
    <text evidence="2">The sequence shown here is derived from an EMBL/GenBank/DDBJ whole genome shotgun (WGS) entry which is preliminary data.</text>
</comment>
<dbReference type="InterPro" id="IPR011050">
    <property type="entry name" value="Pectin_lyase_fold/virulence"/>
</dbReference>
<name>A0A1F5S7C5_9BACT</name>
<dbReference type="EMBL" id="MFFS01000018">
    <property type="protein sequence ID" value="OGF22638.1"/>
    <property type="molecule type" value="Genomic_DNA"/>
</dbReference>
<evidence type="ECO:0000313" key="3">
    <source>
        <dbReference type="Proteomes" id="UP000178323"/>
    </source>
</evidence>
<gene>
    <name evidence="2" type="ORF">A2Y83_00380</name>
</gene>
<dbReference type="Gene3D" id="2.160.20.10">
    <property type="entry name" value="Single-stranded right-handed beta-helix, Pectin lyase-like"/>
    <property type="match status" value="1"/>
</dbReference>
<feature type="signal peptide" evidence="1">
    <location>
        <begin position="1"/>
        <end position="25"/>
    </location>
</feature>
<evidence type="ECO:0008006" key="4">
    <source>
        <dbReference type="Google" id="ProtNLM"/>
    </source>
</evidence>
<protein>
    <recommendedName>
        <fullName evidence="4">DUF1565 domain-containing protein</fullName>
    </recommendedName>
</protein>
<dbReference type="AlphaFoldDB" id="A0A1F5S7C5"/>